<accession>A0AAV3TEH2</accession>
<dbReference type="InterPro" id="IPR016035">
    <property type="entry name" value="Acyl_Trfase/lysoPLipase"/>
</dbReference>
<evidence type="ECO:0000313" key="7">
    <source>
        <dbReference type="EMBL" id="GAA0682252.1"/>
    </source>
</evidence>
<dbReference type="PANTHER" id="PTHR42681">
    <property type="entry name" value="MALONYL-COA-ACYL CARRIER PROTEIN TRANSACYLASE, MITOCHONDRIAL"/>
    <property type="match status" value="1"/>
</dbReference>
<dbReference type="SUPFAM" id="SSF55048">
    <property type="entry name" value="Probable ACP-binding domain of malonyl-CoA ACP transacylase"/>
    <property type="match status" value="1"/>
</dbReference>
<dbReference type="InterPro" id="IPR014043">
    <property type="entry name" value="Acyl_transferase_dom"/>
</dbReference>
<dbReference type="SUPFAM" id="SSF52151">
    <property type="entry name" value="FabD/lysophospholipase-like"/>
    <property type="match status" value="1"/>
</dbReference>
<name>A0AAV3TEH2_9EURY</name>
<sequence length="315" mass="33882">MNQNSCTTTLADTAFIFPGQGSQRPGMGKTFYEAWPEVRTAFDSLDGALDSDLHELCFRGGTEELTQPRNAQPALLAAGYATYAGITSRFTVEPTFVAGHSLGHFTAITAAGMTSPTSVVDVVRRRGKCMERAEREAGPGTMLAVLLADPETVTDVCRDRDDVSVALYNGPKQTVISGSTGGVEEVRATLSNATTARFRELQVGSAFHSPIMEPAVGPLERVFEDIPLAEATIPIASDVSGRVYTDPAIARRDLTDQITSSVDWIGAIEELRRRGVTRYVEFPPAGILTALVERIHPDAECYTLETPADARTVVA</sequence>
<dbReference type="GO" id="GO:0005829">
    <property type="term" value="C:cytosol"/>
    <property type="evidence" value="ECO:0007669"/>
    <property type="project" value="TreeGrafter"/>
</dbReference>
<dbReference type="EMBL" id="BAAADV010000008">
    <property type="protein sequence ID" value="GAA0682252.1"/>
    <property type="molecule type" value="Genomic_DNA"/>
</dbReference>
<keyword evidence="4" id="KW-0012">Acyltransferase</keyword>
<evidence type="ECO:0000259" key="6">
    <source>
        <dbReference type="SMART" id="SM00827"/>
    </source>
</evidence>
<feature type="domain" description="Malonyl-CoA:ACP transacylase (MAT)" evidence="6">
    <location>
        <begin position="16"/>
        <end position="311"/>
    </location>
</feature>
<dbReference type="SMART" id="SM00827">
    <property type="entry name" value="PKS_AT"/>
    <property type="match status" value="1"/>
</dbReference>
<dbReference type="PIRSF" id="PIRSF000446">
    <property type="entry name" value="Mct"/>
    <property type="match status" value="1"/>
</dbReference>
<dbReference type="AlphaFoldDB" id="A0AAV3TEH2"/>
<evidence type="ECO:0000256" key="4">
    <source>
        <dbReference type="ARBA" id="ARBA00023315"/>
    </source>
</evidence>
<dbReference type="Proteomes" id="UP001500420">
    <property type="component" value="Unassembled WGS sequence"/>
</dbReference>
<evidence type="ECO:0000256" key="5">
    <source>
        <dbReference type="ARBA" id="ARBA00048462"/>
    </source>
</evidence>
<dbReference type="InterPro" id="IPR001227">
    <property type="entry name" value="Ac_transferase_dom_sf"/>
</dbReference>
<dbReference type="InterPro" id="IPR024925">
    <property type="entry name" value="Malonyl_CoA-ACP_transAc"/>
</dbReference>
<dbReference type="Gene3D" id="3.40.366.10">
    <property type="entry name" value="Malonyl-Coenzyme A Acyl Carrier Protein, domain 2"/>
    <property type="match status" value="1"/>
</dbReference>
<reference evidence="7 8" key="1">
    <citation type="journal article" date="2019" name="Int. J. Syst. Evol. Microbiol.">
        <title>The Global Catalogue of Microorganisms (GCM) 10K type strain sequencing project: providing services to taxonomists for standard genome sequencing and annotation.</title>
        <authorList>
            <consortium name="The Broad Institute Genomics Platform"/>
            <consortium name="The Broad Institute Genome Sequencing Center for Infectious Disease"/>
            <person name="Wu L."/>
            <person name="Ma J."/>
        </authorList>
    </citation>
    <scope>NUCLEOTIDE SEQUENCE [LARGE SCALE GENOMIC DNA]</scope>
    <source>
        <strain evidence="7 8">JCM 16328</strain>
    </source>
</reference>
<dbReference type="Pfam" id="PF00698">
    <property type="entry name" value="Acyl_transf_1"/>
    <property type="match status" value="1"/>
</dbReference>
<dbReference type="InterPro" id="IPR016036">
    <property type="entry name" value="Malonyl_transacylase_ACP-bd"/>
</dbReference>
<comment type="similarity">
    <text evidence="1">Belongs to the FabD family.</text>
</comment>
<organism evidence="7 8">
    <name type="scientific">Natronoarchaeum mannanilyticum</name>
    <dbReference type="NCBI Taxonomy" id="926360"/>
    <lineage>
        <taxon>Archaea</taxon>
        <taxon>Methanobacteriati</taxon>
        <taxon>Methanobacteriota</taxon>
        <taxon>Stenosarchaea group</taxon>
        <taxon>Halobacteria</taxon>
        <taxon>Halobacteriales</taxon>
        <taxon>Natronoarchaeaceae</taxon>
    </lineage>
</organism>
<dbReference type="GO" id="GO:0006633">
    <property type="term" value="P:fatty acid biosynthetic process"/>
    <property type="evidence" value="ECO:0007669"/>
    <property type="project" value="TreeGrafter"/>
</dbReference>
<dbReference type="PANTHER" id="PTHR42681:SF1">
    <property type="entry name" value="MALONYL-COA-ACYL CARRIER PROTEIN TRANSACYLASE, MITOCHONDRIAL"/>
    <property type="match status" value="1"/>
</dbReference>
<evidence type="ECO:0000256" key="3">
    <source>
        <dbReference type="ARBA" id="ARBA00022679"/>
    </source>
</evidence>
<evidence type="ECO:0000313" key="8">
    <source>
        <dbReference type="Proteomes" id="UP001500420"/>
    </source>
</evidence>
<keyword evidence="8" id="KW-1185">Reference proteome</keyword>
<dbReference type="InterPro" id="IPR050858">
    <property type="entry name" value="Mal-CoA-ACP_Trans/PKS_FabD"/>
</dbReference>
<protein>
    <recommendedName>
        <fullName evidence="2">[acyl-carrier-protein] S-malonyltransferase</fullName>
        <ecNumber evidence="2">2.3.1.39</ecNumber>
    </recommendedName>
</protein>
<dbReference type="EC" id="2.3.1.39" evidence="2"/>
<evidence type="ECO:0000256" key="2">
    <source>
        <dbReference type="ARBA" id="ARBA00013258"/>
    </source>
</evidence>
<dbReference type="RefSeq" id="WP_343775702.1">
    <property type="nucleotide sequence ID" value="NZ_BAAADV010000008.1"/>
</dbReference>
<proteinExistence type="inferred from homology"/>
<dbReference type="Gene3D" id="3.30.70.250">
    <property type="entry name" value="Malonyl-CoA ACP transacylase, ACP-binding"/>
    <property type="match status" value="1"/>
</dbReference>
<evidence type="ECO:0000256" key="1">
    <source>
        <dbReference type="ARBA" id="ARBA00008217"/>
    </source>
</evidence>
<comment type="catalytic activity">
    <reaction evidence="5">
        <text>holo-[ACP] + malonyl-CoA = malonyl-[ACP] + CoA</text>
        <dbReference type="Rhea" id="RHEA:41792"/>
        <dbReference type="Rhea" id="RHEA-COMP:9623"/>
        <dbReference type="Rhea" id="RHEA-COMP:9685"/>
        <dbReference type="ChEBI" id="CHEBI:57287"/>
        <dbReference type="ChEBI" id="CHEBI:57384"/>
        <dbReference type="ChEBI" id="CHEBI:64479"/>
        <dbReference type="ChEBI" id="CHEBI:78449"/>
        <dbReference type="EC" id="2.3.1.39"/>
    </reaction>
</comment>
<comment type="caution">
    <text evidence="7">The sequence shown here is derived from an EMBL/GenBank/DDBJ whole genome shotgun (WGS) entry which is preliminary data.</text>
</comment>
<dbReference type="GO" id="GO:0004314">
    <property type="term" value="F:[acyl-carrier-protein] S-malonyltransferase activity"/>
    <property type="evidence" value="ECO:0007669"/>
    <property type="project" value="UniProtKB-EC"/>
</dbReference>
<keyword evidence="3" id="KW-0808">Transferase</keyword>
<gene>
    <name evidence="7" type="primary">fabD</name>
    <name evidence="7" type="ORF">GCM10009020_34340</name>
</gene>